<dbReference type="Proteomes" id="UP000445696">
    <property type="component" value="Unassembled WGS sequence"/>
</dbReference>
<dbReference type="Gene3D" id="3.40.50.720">
    <property type="entry name" value="NAD(P)-binding Rossmann-like Domain"/>
    <property type="match status" value="1"/>
</dbReference>
<name>A0A845MEZ8_9PROT</name>
<keyword evidence="4" id="KW-1185">Reference proteome</keyword>
<evidence type="ECO:0000256" key="1">
    <source>
        <dbReference type="ARBA" id="ARBA00006484"/>
    </source>
</evidence>
<accession>A0A845MEZ8</accession>
<proteinExistence type="inferred from homology"/>
<keyword evidence="2" id="KW-0560">Oxidoreductase</keyword>
<dbReference type="InterPro" id="IPR036291">
    <property type="entry name" value="NAD(P)-bd_dom_sf"/>
</dbReference>
<dbReference type="PRINTS" id="PR00081">
    <property type="entry name" value="GDHRDH"/>
</dbReference>
<dbReference type="AlphaFoldDB" id="A0A845MEZ8"/>
<dbReference type="EMBL" id="WTVA01000004">
    <property type="protein sequence ID" value="MZR22623.1"/>
    <property type="molecule type" value="Genomic_DNA"/>
</dbReference>
<protein>
    <submittedName>
        <fullName evidence="3">SDR family oxidoreductase</fullName>
    </submittedName>
</protein>
<comment type="caution">
    <text evidence="3">The sequence shown here is derived from an EMBL/GenBank/DDBJ whole genome shotgun (WGS) entry which is preliminary data.</text>
</comment>
<comment type="similarity">
    <text evidence="1">Belongs to the short-chain dehydrogenases/reductases (SDR) family.</text>
</comment>
<dbReference type="SUPFAM" id="SSF51735">
    <property type="entry name" value="NAD(P)-binding Rossmann-fold domains"/>
    <property type="match status" value="1"/>
</dbReference>
<dbReference type="NCBIfam" id="NF006597">
    <property type="entry name" value="PRK09134.1"/>
    <property type="match status" value="1"/>
</dbReference>
<dbReference type="PANTHER" id="PTHR43639">
    <property type="entry name" value="OXIDOREDUCTASE, SHORT-CHAIN DEHYDROGENASE/REDUCTASE FAMILY (AFU_ORTHOLOGUE AFUA_5G02870)"/>
    <property type="match status" value="1"/>
</dbReference>
<dbReference type="Pfam" id="PF13561">
    <property type="entry name" value="adh_short_C2"/>
    <property type="match status" value="1"/>
</dbReference>
<sequence>MQRNVLITGSARRIGRAIALGFAEKGWGIALHYRQSRHEADALKDELSAHGVEIALIKAELADPAAVSHIVSTVGDTLGPLHCLVNNAAMFEKDTITDTTSDSFYSHMNTNLLAPLLLTQAFAKQLPDDEQGNVINIADQRVFNLRPEFLSYTLSKTGLWTLTQTTAMALAPKVRVNAIGPGPTLANTRQTPAQFKQQQQSVPLGYGPTPEEIARAVQFIVEAKSMTGEFISLDGGQHLPIYRADAKEGVHE</sequence>
<evidence type="ECO:0000313" key="3">
    <source>
        <dbReference type="EMBL" id="MZR22623.1"/>
    </source>
</evidence>
<evidence type="ECO:0000313" key="4">
    <source>
        <dbReference type="Proteomes" id="UP000445696"/>
    </source>
</evidence>
<evidence type="ECO:0000256" key="2">
    <source>
        <dbReference type="ARBA" id="ARBA00023002"/>
    </source>
</evidence>
<dbReference type="GO" id="GO:0016491">
    <property type="term" value="F:oxidoreductase activity"/>
    <property type="evidence" value="ECO:0007669"/>
    <property type="project" value="UniProtKB-KW"/>
</dbReference>
<dbReference type="PRINTS" id="PR00080">
    <property type="entry name" value="SDRFAMILY"/>
</dbReference>
<gene>
    <name evidence="3" type="ORF">GQF03_09780</name>
</gene>
<dbReference type="RefSeq" id="WP_161339081.1">
    <property type="nucleotide sequence ID" value="NZ_JBHSDG010000004.1"/>
</dbReference>
<reference evidence="3 4" key="1">
    <citation type="journal article" date="2014" name="Int. J. Syst. Evol. Microbiol.">
        <title>Sneathiella chungangensis sp. nov., isolated from a marine sand, and emended description of the genus Sneathiella.</title>
        <authorList>
            <person name="Siamphan C."/>
            <person name="Kim H."/>
            <person name="Lee J.S."/>
            <person name="Kim W."/>
        </authorList>
    </citation>
    <scope>NUCLEOTIDE SEQUENCE [LARGE SCALE GENOMIC DNA]</scope>
    <source>
        <strain evidence="3 4">KCTC 32476</strain>
    </source>
</reference>
<dbReference type="OrthoDB" id="9786360at2"/>
<organism evidence="3 4">
    <name type="scientific">Sneathiella chungangensis</name>
    <dbReference type="NCBI Taxonomy" id="1418234"/>
    <lineage>
        <taxon>Bacteria</taxon>
        <taxon>Pseudomonadati</taxon>
        <taxon>Pseudomonadota</taxon>
        <taxon>Alphaproteobacteria</taxon>
        <taxon>Sneathiellales</taxon>
        <taxon>Sneathiellaceae</taxon>
        <taxon>Sneathiella</taxon>
    </lineage>
</organism>
<dbReference type="InterPro" id="IPR002347">
    <property type="entry name" value="SDR_fam"/>
</dbReference>
<dbReference type="PANTHER" id="PTHR43639:SF1">
    <property type="entry name" value="SHORT-CHAIN DEHYDROGENASE_REDUCTASE FAMILY PROTEIN"/>
    <property type="match status" value="1"/>
</dbReference>